<dbReference type="Proteomes" id="UP000494256">
    <property type="component" value="Unassembled WGS sequence"/>
</dbReference>
<dbReference type="EMBL" id="CADEBD010000226">
    <property type="protein sequence ID" value="CAB3226149.1"/>
    <property type="molecule type" value="Genomic_DNA"/>
</dbReference>
<feature type="compositionally biased region" description="Low complexity" evidence="1">
    <location>
        <begin position="998"/>
        <end position="1008"/>
    </location>
</feature>
<feature type="compositionally biased region" description="Polar residues" evidence="1">
    <location>
        <begin position="82"/>
        <end position="101"/>
    </location>
</feature>
<feature type="region of interest" description="Disordered" evidence="1">
    <location>
        <begin position="998"/>
        <end position="1027"/>
    </location>
</feature>
<feature type="region of interest" description="Disordered" evidence="1">
    <location>
        <begin position="766"/>
        <end position="787"/>
    </location>
</feature>
<evidence type="ECO:0000313" key="2">
    <source>
        <dbReference type="EMBL" id="CAB3226149.1"/>
    </source>
</evidence>
<dbReference type="OrthoDB" id="1885901at2759"/>
<feature type="compositionally biased region" description="Low complexity" evidence="1">
    <location>
        <begin position="691"/>
        <end position="703"/>
    </location>
</feature>
<accession>A0A8S0Z1X2</accession>
<organism evidence="2 3">
    <name type="scientific">Arctia plantaginis</name>
    <name type="common">Wood tiger moth</name>
    <name type="synonym">Phalaena plantaginis</name>
    <dbReference type="NCBI Taxonomy" id="874455"/>
    <lineage>
        <taxon>Eukaryota</taxon>
        <taxon>Metazoa</taxon>
        <taxon>Ecdysozoa</taxon>
        <taxon>Arthropoda</taxon>
        <taxon>Hexapoda</taxon>
        <taxon>Insecta</taxon>
        <taxon>Pterygota</taxon>
        <taxon>Neoptera</taxon>
        <taxon>Endopterygota</taxon>
        <taxon>Lepidoptera</taxon>
        <taxon>Glossata</taxon>
        <taxon>Ditrysia</taxon>
        <taxon>Noctuoidea</taxon>
        <taxon>Erebidae</taxon>
        <taxon>Arctiinae</taxon>
        <taxon>Arctia</taxon>
    </lineage>
</organism>
<reference evidence="2 3" key="1">
    <citation type="submission" date="2020-04" db="EMBL/GenBank/DDBJ databases">
        <authorList>
            <person name="Wallbank WR R."/>
            <person name="Pardo Diaz C."/>
            <person name="Kozak K."/>
            <person name="Martin S."/>
            <person name="Jiggins C."/>
            <person name="Moest M."/>
            <person name="Warren A I."/>
            <person name="Byers J.R.P. K."/>
            <person name="Montejo-Kovacevich G."/>
            <person name="Yen C E."/>
        </authorList>
    </citation>
    <scope>NUCLEOTIDE SEQUENCE [LARGE SCALE GENOMIC DNA]</scope>
</reference>
<feature type="region of interest" description="Disordered" evidence="1">
    <location>
        <begin position="261"/>
        <end position="285"/>
    </location>
</feature>
<feature type="compositionally biased region" description="Basic and acidic residues" evidence="1">
    <location>
        <begin position="268"/>
        <end position="284"/>
    </location>
</feature>
<feature type="region of interest" description="Disordered" evidence="1">
    <location>
        <begin position="71"/>
        <end position="101"/>
    </location>
</feature>
<protein>
    <submittedName>
        <fullName evidence="2">Uncharacterized protein</fullName>
    </submittedName>
</protein>
<sequence>MEDTEEYSTESLQRCSYRFLQQTAKALSLPSNVKKVYLIQLIHAKKYCSNAQVDDLVKQVRMERKHLALARKKAKNKKKHIQQSTEISSTSNTKSPPITTTPKRVSHIMIRYSPDQYSPPKRTNRNIALATGSINASDRVLRSFRSIRNPNYVLNNALIGIIKSSSSEESIKSIGKITVSTEDKYQQVNMTSLVKRNVGWRSGNEVVPVLRQRSANISPQPVKRQRRLSGIYPLNEETKTPIVSIRRADGTRSKLNAYLQKPCTQSSSERKDREHSLHSIEGMEKNATISISSSNNFRSTISNTSLEMTSESTLSYDTTEDTMSNTSTVYKENQADYTVYYHKKIRAEQVRSLRTKEISNCVTNECKLPKINDVFSNFNTVYERDVTQPIYVQVDNEAEMARNQQLFYPDLHNYQTTMLENLYNLKNVFIVNQPLLQINTTSTTRCVYSTPIISTAKAQPSANVSSYYNTATSQYSPHYGMEDARVHDFFKNFRCEEAVLDGTTVSVRRSSSAESVQSQDLGANVTIPEMVEDALEIISQDGDYMERMGMDIRIKCILCDWAGPRIILEYHIRKEHKADIVECSHGECVARFTLGALASRRAWLSRALEHRHSLYVLSAKYQDPDRFAATLTVSTASPPPPPPLASRRAWLSRALEHRHSLYVLSAKYQDPDRFAATLTVSTAPPPPPSSVAPRLAQPRARAPPLAVPSRRAWLSRALEHRHSLYVLSAKYQDPDRFAATLTVSTASPPPPSSVAPRLAQPRARAPPLAVRAQRQVPGPRPVRRHAHGEYCLPPPLASRRALLSRALAHRHSLYVLSAKYQDPDRFAATLTVSTASPPPPLASRRAWLSRALEHRHSLYVLSAKYQDPDRFAATLTVSTASPPPPPLASRRAWLSRALEHRHSLYVLSAKYQDPDRFAATLTVSTASPPPPLASRRAWLSRALEHRHSLYVLSAKYQDPDRFAATLTDPDRFAATLTVSTASPPPSSVAPRLAQPRARAPPLAVRAQRQVPGPRPALSNEDDIPTTGSITTYNKVTGEPFTWKGNVDQLPPTLTYENDPDGLKLELSRMDLLPNSANLKLLNRELVIRSPNKVVVGQPELDSICISLVVKFYG</sequence>
<evidence type="ECO:0000313" key="3">
    <source>
        <dbReference type="Proteomes" id="UP000494256"/>
    </source>
</evidence>
<comment type="caution">
    <text evidence="2">The sequence shown here is derived from an EMBL/GenBank/DDBJ whole genome shotgun (WGS) entry which is preliminary data.</text>
</comment>
<name>A0A8S0Z1X2_ARCPL</name>
<gene>
    <name evidence="2" type="ORF">APLA_LOCUS2572</name>
</gene>
<evidence type="ECO:0000256" key="1">
    <source>
        <dbReference type="SAM" id="MobiDB-lite"/>
    </source>
</evidence>
<feature type="region of interest" description="Disordered" evidence="1">
    <location>
        <begin position="678"/>
        <end position="703"/>
    </location>
</feature>
<feature type="compositionally biased region" description="Low complexity" evidence="1">
    <location>
        <begin position="766"/>
        <end position="777"/>
    </location>
</feature>
<proteinExistence type="predicted"/>
<dbReference type="AlphaFoldDB" id="A0A8S0Z1X2"/>
<feature type="compositionally biased region" description="Basic residues" evidence="1">
    <location>
        <begin position="71"/>
        <end position="81"/>
    </location>
</feature>